<dbReference type="InterPro" id="IPR024079">
    <property type="entry name" value="MetalloPept_cat_dom_sf"/>
</dbReference>
<dbReference type="GO" id="GO:0005829">
    <property type="term" value="C:cytosol"/>
    <property type="evidence" value="ECO:0007669"/>
    <property type="project" value="TreeGrafter"/>
</dbReference>
<protein>
    <recommendedName>
        <fullName evidence="3">Zinc-dependent peptidase</fullName>
    </recommendedName>
</protein>
<dbReference type="GO" id="GO:0008237">
    <property type="term" value="F:metallopeptidase activity"/>
    <property type="evidence" value="ECO:0007669"/>
    <property type="project" value="InterPro"/>
</dbReference>
<dbReference type="RefSeq" id="WP_100743764.1">
    <property type="nucleotide sequence ID" value="NZ_NPDW01000002.1"/>
</dbReference>
<evidence type="ECO:0000313" key="1">
    <source>
        <dbReference type="EMBL" id="PJZ84353.1"/>
    </source>
</evidence>
<evidence type="ECO:0000313" key="2">
    <source>
        <dbReference type="Proteomes" id="UP000232145"/>
    </source>
</evidence>
<gene>
    <name evidence="1" type="ORF">CH364_09990</name>
</gene>
<dbReference type="OrthoDB" id="9786424at2"/>
<name>A0A2N0AJC3_9LEPT</name>
<dbReference type="GO" id="GO:0004177">
    <property type="term" value="F:aminopeptidase activity"/>
    <property type="evidence" value="ECO:0007669"/>
    <property type="project" value="TreeGrafter"/>
</dbReference>
<dbReference type="EMBL" id="NPDX01000002">
    <property type="protein sequence ID" value="PJZ84353.1"/>
    <property type="molecule type" value="Genomic_DNA"/>
</dbReference>
<evidence type="ECO:0008006" key="3">
    <source>
        <dbReference type="Google" id="ProtNLM"/>
    </source>
</evidence>
<dbReference type="SUPFAM" id="SSF55486">
    <property type="entry name" value="Metalloproteases ('zincins'), catalytic domain"/>
    <property type="match status" value="1"/>
</dbReference>
<dbReference type="Gene3D" id="1.10.472.150">
    <property type="entry name" value="Glucose-regulated metallo-peptidase M90, N-terminal domain"/>
    <property type="match status" value="1"/>
</dbReference>
<reference evidence="1 2" key="1">
    <citation type="submission" date="2017-07" db="EMBL/GenBank/DDBJ databases">
        <title>Leptospira spp. isolated from tropical soils.</title>
        <authorList>
            <person name="Thibeaux R."/>
            <person name="Iraola G."/>
            <person name="Ferres I."/>
            <person name="Bierque E."/>
            <person name="Girault D."/>
            <person name="Soupe-Gilbert M.-E."/>
            <person name="Picardeau M."/>
            <person name="Goarant C."/>
        </authorList>
    </citation>
    <scope>NUCLEOTIDE SEQUENCE [LARGE SCALE GENOMIC DNA]</scope>
    <source>
        <strain evidence="1 2">FH2-B-A1</strain>
    </source>
</reference>
<organism evidence="1 2">
    <name type="scientific">Leptospira harrisiae</name>
    <dbReference type="NCBI Taxonomy" id="2023189"/>
    <lineage>
        <taxon>Bacteria</taxon>
        <taxon>Pseudomonadati</taxon>
        <taxon>Spirochaetota</taxon>
        <taxon>Spirochaetia</taxon>
        <taxon>Leptospirales</taxon>
        <taxon>Leptospiraceae</taxon>
        <taxon>Leptospira</taxon>
    </lineage>
</organism>
<keyword evidence="2" id="KW-1185">Reference proteome</keyword>
<dbReference type="PANTHER" id="PTHR30164:SF2">
    <property type="entry name" value="PROTEIN MTFA"/>
    <property type="match status" value="1"/>
</dbReference>
<sequence>MKINKIYGKIKRLVTKPFSYFIPLNKKEIALLEYNFEFYRKLTGTERKEYNFLIKHFKLSKSIKSTSDITLTKYHKTFLACAAVRLIRKIGLRHYDYINNIIVFPDKFETNEFQFKLDGVTGDNGSIGLSWKAIIRGISNSNDGDCVITHEFAHAIDLLSGGFDGIPQLNADREINNWENLIIKDFQQLKNEIKHLFSYIEDESEFFAYLSEYFFENPKRFRERLPKIFDLFNRFYQEYDVHQ</sequence>
<dbReference type="InterPro" id="IPR010384">
    <property type="entry name" value="MtfA_fam"/>
</dbReference>
<proteinExistence type="predicted"/>
<dbReference type="PANTHER" id="PTHR30164">
    <property type="entry name" value="MTFA PEPTIDASE"/>
    <property type="match status" value="1"/>
</dbReference>
<accession>A0A2N0AJC3</accession>
<dbReference type="InterPro" id="IPR042252">
    <property type="entry name" value="MtfA_N"/>
</dbReference>
<dbReference type="AlphaFoldDB" id="A0A2N0AJC3"/>
<dbReference type="Proteomes" id="UP000232145">
    <property type="component" value="Unassembled WGS sequence"/>
</dbReference>
<dbReference type="Gene3D" id="3.40.390.10">
    <property type="entry name" value="Collagenase (Catalytic Domain)"/>
    <property type="match status" value="1"/>
</dbReference>
<dbReference type="Pfam" id="PF06167">
    <property type="entry name" value="Peptidase_M90"/>
    <property type="match status" value="1"/>
</dbReference>
<dbReference type="CDD" id="cd20169">
    <property type="entry name" value="Peptidase_M90_mtfA"/>
    <property type="match status" value="1"/>
</dbReference>
<comment type="caution">
    <text evidence="1">The sequence shown here is derived from an EMBL/GenBank/DDBJ whole genome shotgun (WGS) entry which is preliminary data.</text>
</comment>